<proteinExistence type="predicted"/>
<dbReference type="Proteomes" id="UP000077755">
    <property type="component" value="Chromosome 3"/>
</dbReference>
<evidence type="ECO:0000313" key="1">
    <source>
        <dbReference type="EMBL" id="WOG93876.1"/>
    </source>
</evidence>
<reference evidence="1" key="2">
    <citation type="submission" date="2022-03" db="EMBL/GenBank/DDBJ databases">
        <title>Draft title - Genomic analysis of global carrot germplasm unveils the trajectory of domestication and the origin of high carotenoid orange carrot.</title>
        <authorList>
            <person name="Iorizzo M."/>
            <person name="Ellison S."/>
            <person name="Senalik D."/>
            <person name="Macko-Podgorni A."/>
            <person name="Grzebelus D."/>
            <person name="Bostan H."/>
            <person name="Rolling W."/>
            <person name="Curaba J."/>
            <person name="Simon P."/>
        </authorList>
    </citation>
    <scope>NUCLEOTIDE SEQUENCE</scope>
    <source>
        <tissue evidence="1">Leaf</tissue>
    </source>
</reference>
<reference evidence="1" key="1">
    <citation type="journal article" date="2016" name="Nat. Genet.">
        <title>A high-quality carrot genome assembly provides new insights into carotenoid accumulation and asterid genome evolution.</title>
        <authorList>
            <person name="Iorizzo M."/>
            <person name="Ellison S."/>
            <person name="Senalik D."/>
            <person name="Zeng P."/>
            <person name="Satapoomin P."/>
            <person name="Huang J."/>
            <person name="Bowman M."/>
            <person name="Iovene M."/>
            <person name="Sanseverino W."/>
            <person name="Cavagnaro P."/>
            <person name="Yildiz M."/>
            <person name="Macko-Podgorni A."/>
            <person name="Moranska E."/>
            <person name="Grzebelus E."/>
            <person name="Grzebelus D."/>
            <person name="Ashrafi H."/>
            <person name="Zheng Z."/>
            <person name="Cheng S."/>
            <person name="Spooner D."/>
            <person name="Van Deynze A."/>
            <person name="Simon P."/>
        </authorList>
    </citation>
    <scope>NUCLEOTIDE SEQUENCE</scope>
    <source>
        <tissue evidence="1">Leaf</tissue>
    </source>
</reference>
<evidence type="ECO:0000313" key="2">
    <source>
        <dbReference type="Proteomes" id="UP000077755"/>
    </source>
</evidence>
<name>A0A166BUR7_DAUCS</name>
<gene>
    <name evidence="1" type="ORF">DCAR_0313164</name>
</gene>
<dbReference type="EMBL" id="CP093345">
    <property type="protein sequence ID" value="WOG93876.1"/>
    <property type="molecule type" value="Genomic_DNA"/>
</dbReference>
<accession>A0A166BUR7</accession>
<dbReference type="Gramene" id="KZN02900">
    <property type="protein sequence ID" value="KZN02900"/>
    <property type="gene ID" value="DCAR_011656"/>
</dbReference>
<organism evidence="1 2">
    <name type="scientific">Daucus carota subsp. sativus</name>
    <name type="common">Carrot</name>
    <dbReference type="NCBI Taxonomy" id="79200"/>
    <lineage>
        <taxon>Eukaryota</taxon>
        <taxon>Viridiplantae</taxon>
        <taxon>Streptophyta</taxon>
        <taxon>Embryophyta</taxon>
        <taxon>Tracheophyta</taxon>
        <taxon>Spermatophyta</taxon>
        <taxon>Magnoliopsida</taxon>
        <taxon>eudicotyledons</taxon>
        <taxon>Gunneridae</taxon>
        <taxon>Pentapetalae</taxon>
        <taxon>asterids</taxon>
        <taxon>campanulids</taxon>
        <taxon>Apiales</taxon>
        <taxon>Apiaceae</taxon>
        <taxon>Apioideae</taxon>
        <taxon>Scandiceae</taxon>
        <taxon>Daucinae</taxon>
        <taxon>Daucus</taxon>
        <taxon>Daucus sect. Daucus</taxon>
    </lineage>
</organism>
<keyword evidence="2" id="KW-1185">Reference proteome</keyword>
<protein>
    <submittedName>
        <fullName evidence="1">Uncharacterized protein</fullName>
    </submittedName>
</protein>
<dbReference type="AlphaFoldDB" id="A0A166BUR7"/>
<sequence length="172" mass="20171">MVRIKGNIYIVKFSKIFQRNSVNAQLVYYKKERLEDDDQVKEIRGRKENDYSSCSDHDEGEDIGANCQVKQKMCRDHDQRKEGHGKKVKECSCDDDEAEEVGVDHYRKRDAFKDHRPEAYVPPRKAYYWGDVQSGRHKNFPIILGAGSRFNAAYPNYHGSYYPGQWSQAYFM</sequence>